<dbReference type="EMBL" id="AOLN01000001">
    <property type="protein sequence ID" value="ELZ98977.1"/>
    <property type="molecule type" value="Genomic_DNA"/>
</dbReference>
<evidence type="ECO:0000256" key="1">
    <source>
        <dbReference type="SAM" id="MobiDB-lite"/>
    </source>
</evidence>
<gene>
    <name evidence="2" type="ORF">C440_01435</name>
</gene>
<dbReference type="InterPro" id="IPR006311">
    <property type="entry name" value="TAT_signal"/>
</dbReference>
<protein>
    <submittedName>
        <fullName evidence="2">Uncharacterized protein</fullName>
    </submittedName>
</protein>
<dbReference type="RefSeq" id="WP_008317540.1">
    <property type="nucleotide sequence ID" value="NZ_AOLN01000001.1"/>
</dbReference>
<dbReference type="PROSITE" id="PS51257">
    <property type="entry name" value="PROKAR_LIPOPROTEIN"/>
    <property type="match status" value="1"/>
</dbReference>
<evidence type="ECO:0000313" key="3">
    <source>
        <dbReference type="Proteomes" id="UP000011550"/>
    </source>
</evidence>
<dbReference type="AlphaFoldDB" id="M0ISI3"/>
<dbReference type="Proteomes" id="UP000011550">
    <property type="component" value="Unassembled WGS sequence"/>
</dbReference>
<proteinExistence type="predicted"/>
<dbReference type="PATRIC" id="fig|662479.7.peg.298"/>
<accession>M0ISI3</accession>
<sequence>MSFLSRSRRRALQTLGGVATMALCGCTGAPNPFQAPSARIAEVQLLNTDAAVHRFGLRIETDETVTYERTHVVAPARKVGTDETVTSGDSSTNDSVTAEPVPVVSDGLPAERGRQTVSVEVVGEGEHESVTYEDEACYSVVVEYQSGTLNFFSSRGDDKCPDSQS</sequence>
<feature type="region of interest" description="Disordered" evidence="1">
    <location>
        <begin position="78"/>
        <end position="108"/>
    </location>
</feature>
<evidence type="ECO:0000313" key="2">
    <source>
        <dbReference type="EMBL" id="ELZ98977.1"/>
    </source>
</evidence>
<keyword evidence="3" id="KW-1185">Reference proteome</keyword>
<feature type="compositionally biased region" description="Polar residues" evidence="1">
    <location>
        <begin position="83"/>
        <end position="96"/>
    </location>
</feature>
<name>M0ISI3_9EURY</name>
<dbReference type="STRING" id="662479.C440_01435"/>
<reference evidence="2 3" key="1">
    <citation type="journal article" date="2014" name="PLoS Genet.">
        <title>Phylogenetically driven sequencing of extremely halophilic archaea reveals strategies for static and dynamic osmo-response.</title>
        <authorList>
            <person name="Becker E.A."/>
            <person name="Seitzer P.M."/>
            <person name="Tritt A."/>
            <person name="Larsen D."/>
            <person name="Krusor M."/>
            <person name="Yao A.I."/>
            <person name="Wu D."/>
            <person name="Madern D."/>
            <person name="Eisen J.A."/>
            <person name="Darling A.E."/>
            <person name="Facciotti M.T."/>
        </authorList>
    </citation>
    <scope>NUCLEOTIDE SEQUENCE [LARGE SCALE GENOMIC DNA]</scope>
    <source>
        <strain evidence="2 3">ATCC BAA-1512</strain>
    </source>
</reference>
<dbReference type="PROSITE" id="PS51318">
    <property type="entry name" value="TAT"/>
    <property type="match status" value="1"/>
</dbReference>
<comment type="caution">
    <text evidence="2">The sequence shown here is derived from an EMBL/GenBank/DDBJ whole genome shotgun (WGS) entry which is preliminary data.</text>
</comment>
<organism evidence="2 3">
    <name type="scientific">Haloferax mucosum ATCC BAA-1512</name>
    <dbReference type="NCBI Taxonomy" id="662479"/>
    <lineage>
        <taxon>Archaea</taxon>
        <taxon>Methanobacteriati</taxon>
        <taxon>Methanobacteriota</taxon>
        <taxon>Stenosarchaea group</taxon>
        <taxon>Halobacteria</taxon>
        <taxon>Halobacteriales</taxon>
        <taxon>Haloferacaceae</taxon>
        <taxon>Haloferax</taxon>
    </lineage>
</organism>